<gene>
    <name evidence="1" type="ORF">CLF_111363</name>
</gene>
<dbReference type="AlphaFoldDB" id="G7YUQ3"/>
<evidence type="ECO:0000313" key="1">
    <source>
        <dbReference type="EMBL" id="GAA56683.1"/>
    </source>
</evidence>
<dbReference type="Proteomes" id="UP000008909">
    <property type="component" value="Unassembled WGS sequence"/>
</dbReference>
<sequence>MSSNKSETRVQCFPLVDTSSAYPVAVPGFELRTSDMREVSGKKIVWAIENEHEIVVEEDKDPVSKFFAHRLIGITQWLGNRSESFEPITFRQIGLILNGLTMSDWITVRRSVRTQTGYGISHPSITGFASRYHVLTGSSNDDFSNERMKSRLDFQNLQQSLNKSQVDCRNHKRRHNHKTTVIRLCHLCQMRMRRSGLREEQHLADKLRRVIKRRPAQSTRFDLIHRLTNGYVTITRVNLTLSIRGGGTWKVKMYT</sequence>
<evidence type="ECO:0000313" key="2">
    <source>
        <dbReference type="Proteomes" id="UP000008909"/>
    </source>
</evidence>
<dbReference type="EMBL" id="DF144336">
    <property type="protein sequence ID" value="GAA56683.1"/>
    <property type="molecule type" value="Genomic_DNA"/>
</dbReference>
<name>G7YUQ3_CLOSI</name>
<accession>G7YUQ3</accession>
<keyword evidence="2" id="KW-1185">Reference proteome</keyword>
<organism evidence="1 2">
    <name type="scientific">Clonorchis sinensis</name>
    <name type="common">Chinese liver fluke</name>
    <dbReference type="NCBI Taxonomy" id="79923"/>
    <lineage>
        <taxon>Eukaryota</taxon>
        <taxon>Metazoa</taxon>
        <taxon>Spiralia</taxon>
        <taxon>Lophotrochozoa</taxon>
        <taxon>Platyhelminthes</taxon>
        <taxon>Trematoda</taxon>
        <taxon>Digenea</taxon>
        <taxon>Opisthorchiida</taxon>
        <taxon>Opisthorchiata</taxon>
        <taxon>Opisthorchiidae</taxon>
        <taxon>Clonorchis</taxon>
    </lineage>
</organism>
<reference key="2">
    <citation type="submission" date="2011-10" db="EMBL/GenBank/DDBJ databases">
        <title>The genome and transcriptome sequence of Clonorchis sinensis provide insights into the carcinogenic liver fluke.</title>
        <authorList>
            <person name="Wang X."/>
            <person name="Huang Y."/>
            <person name="Chen W."/>
            <person name="Liu H."/>
            <person name="Guo L."/>
            <person name="Chen Y."/>
            <person name="Luo F."/>
            <person name="Zhou W."/>
            <person name="Sun J."/>
            <person name="Mao Q."/>
            <person name="Liang P."/>
            <person name="Zhou C."/>
            <person name="Tian Y."/>
            <person name="Men J."/>
            <person name="Lv X."/>
            <person name="Huang L."/>
            <person name="Zhou J."/>
            <person name="Hu Y."/>
            <person name="Li R."/>
            <person name="Zhang F."/>
            <person name="Lei H."/>
            <person name="Li X."/>
            <person name="Hu X."/>
            <person name="Liang C."/>
            <person name="Xu J."/>
            <person name="Wu Z."/>
            <person name="Yu X."/>
        </authorList>
    </citation>
    <scope>NUCLEOTIDE SEQUENCE</scope>
    <source>
        <strain>Henan</strain>
    </source>
</reference>
<protein>
    <submittedName>
        <fullName evidence="1">Uncharacterized protein</fullName>
    </submittedName>
</protein>
<reference evidence="1" key="1">
    <citation type="journal article" date="2011" name="Genome Biol.">
        <title>The draft genome of the carcinogenic human liver fluke Clonorchis sinensis.</title>
        <authorList>
            <person name="Wang X."/>
            <person name="Chen W."/>
            <person name="Huang Y."/>
            <person name="Sun J."/>
            <person name="Men J."/>
            <person name="Liu H."/>
            <person name="Luo F."/>
            <person name="Guo L."/>
            <person name="Lv X."/>
            <person name="Deng C."/>
            <person name="Zhou C."/>
            <person name="Fan Y."/>
            <person name="Li X."/>
            <person name="Huang L."/>
            <person name="Hu Y."/>
            <person name="Liang C."/>
            <person name="Hu X."/>
            <person name="Xu J."/>
            <person name="Yu X."/>
        </authorList>
    </citation>
    <scope>NUCLEOTIDE SEQUENCE [LARGE SCALE GENOMIC DNA]</scope>
    <source>
        <strain evidence="1">Henan</strain>
    </source>
</reference>
<proteinExistence type="predicted"/>